<protein>
    <submittedName>
        <fullName evidence="1">Uncharacterized protein</fullName>
    </submittedName>
</protein>
<evidence type="ECO:0000313" key="1">
    <source>
        <dbReference type="EMBL" id="OWM72896.1"/>
    </source>
</evidence>
<reference evidence="2" key="1">
    <citation type="journal article" date="2017" name="Plant J.">
        <title>The pomegranate (Punica granatum L.) genome and the genomics of punicalagin biosynthesis.</title>
        <authorList>
            <person name="Qin G."/>
            <person name="Xu C."/>
            <person name="Ming R."/>
            <person name="Tang H."/>
            <person name="Guyot R."/>
            <person name="Kramer E.M."/>
            <person name="Hu Y."/>
            <person name="Yi X."/>
            <person name="Qi Y."/>
            <person name="Xu X."/>
            <person name="Gao Z."/>
            <person name="Pan H."/>
            <person name="Jian J."/>
            <person name="Tian Y."/>
            <person name="Yue Z."/>
            <person name="Xu Y."/>
        </authorList>
    </citation>
    <scope>NUCLEOTIDE SEQUENCE [LARGE SCALE GENOMIC DNA]</scope>
    <source>
        <strain evidence="2">cv. Dabenzi</strain>
    </source>
</reference>
<gene>
    <name evidence="1" type="ORF">CDL15_Pgr016528</name>
</gene>
<organism evidence="1 2">
    <name type="scientific">Punica granatum</name>
    <name type="common">Pomegranate</name>
    <dbReference type="NCBI Taxonomy" id="22663"/>
    <lineage>
        <taxon>Eukaryota</taxon>
        <taxon>Viridiplantae</taxon>
        <taxon>Streptophyta</taxon>
        <taxon>Embryophyta</taxon>
        <taxon>Tracheophyta</taxon>
        <taxon>Spermatophyta</taxon>
        <taxon>Magnoliopsida</taxon>
        <taxon>eudicotyledons</taxon>
        <taxon>Gunneridae</taxon>
        <taxon>Pentapetalae</taxon>
        <taxon>rosids</taxon>
        <taxon>malvids</taxon>
        <taxon>Myrtales</taxon>
        <taxon>Lythraceae</taxon>
        <taxon>Punica</taxon>
    </lineage>
</organism>
<accession>A0A218WJS3</accession>
<proteinExistence type="predicted"/>
<sequence>MLGRLHIDLPKADLATGSIACCSCWKLVSPLRRLLDGYAPVSPLGRLLVVLPGVGLAARAVSLRFVGNRPRCYGGCSCLP</sequence>
<dbReference type="AlphaFoldDB" id="A0A218WJS3"/>
<name>A0A218WJS3_PUNGR</name>
<dbReference type="EMBL" id="MTKT01003957">
    <property type="protein sequence ID" value="OWM72896.1"/>
    <property type="molecule type" value="Genomic_DNA"/>
</dbReference>
<dbReference type="Proteomes" id="UP000197138">
    <property type="component" value="Unassembled WGS sequence"/>
</dbReference>
<evidence type="ECO:0000313" key="2">
    <source>
        <dbReference type="Proteomes" id="UP000197138"/>
    </source>
</evidence>
<comment type="caution">
    <text evidence="1">The sequence shown here is derived from an EMBL/GenBank/DDBJ whole genome shotgun (WGS) entry which is preliminary data.</text>
</comment>